<feature type="compositionally biased region" description="Basic and acidic residues" evidence="1">
    <location>
        <begin position="627"/>
        <end position="642"/>
    </location>
</feature>
<feature type="compositionally biased region" description="Basic and acidic residues" evidence="1">
    <location>
        <begin position="597"/>
        <end position="613"/>
    </location>
</feature>
<feature type="domain" description="PH" evidence="2">
    <location>
        <begin position="362"/>
        <end position="467"/>
    </location>
</feature>
<feature type="compositionally biased region" description="Basic and acidic residues" evidence="1">
    <location>
        <begin position="224"/>
        <end position="235"/>
    </location>
</feature>
<feature type="compositionally biased region" description="Basic and acidic residues" evidence="1">
    <location>
        <begin position="541"/>
        <end position="552"/>
    </location>
</feature>
<feature type="compositionally biased region" description="Basic and acidic residues" evidence="1">
    <location>
        <begin position="497"/>
        <end position="514"/>
    </location>
</feature>
<dbReference type="InterPro" id="IPR029071">
    <property type="entry name" value="Ubiquitin-like_domsf"/>
</dbReference>
<evidence type="ECO:0000259" key="2">
    <source>
        <dbReference type="Pfam" id="PF00169"/>
    </source>
</evidence>
<comment type="caution">
    <text evidence="3">The sequence shown here is derived from an EMBL/GenBank/DDBJ whole genome shotgun (WGS) entry which is preliminary data.</text>
</comment>
<feature type="compositionally biased region" description="Polar residues" evidence="1">
    <location>
        <begin position="694"/>
        <end position="713"/>
    </location>
</feature>
<dbReference type="EMBL" id="JAVRRL010000009">
    <property type="protein sequence ID" value="KAK5116141.1"/>
    <property type="molecule type" value="Genomic_DNA"/>
</dbReference>
<organism evidence="3 4">
    <name type="scientific">Meristemomyces frigidus</name>
    <dbReference type="NCBI Taxonomy" id="1508187"/>
    <lineage>
        <taxon>Eukaryota</taxon>
        <taxon>Fungi</taxon>
        <taxon>Dikarya</taxon>
        <taxon>Ascomycota</taxon>
        <taxon>Pezizomycotina</taxon>
        <taxon>Dothideomycetes</taxon>
        <taxon>Dothideomycetidae</taxon>
        <taxon>Mycosphaerellales</taxon>
        <taxon>Teratosphaeriaceae</taxon>
        <taxon>Meristemomyces</taxon>
    </lineage>
</organism>
<feature type="region of interest" description="Disordered" evidence="1">
    <location>
        <begin position="338"/>
        <end position="360"/>
    </location>
</feature>
<feature type="region of interest" description="Disordered" evidence="1">
    <location>
        <begin position="1"/>
        <end position="250"/>
    </location>
</feature>
<evidence type="ECO:0000313" key="3">
    <source>
        <dbReference type="EMBL" id="KAK5116141.1"/>
    </source>
</evidence>
<dbReference type="InterPro" id="IPR001849">
    <property type="entry name" value="PH_domain"/>
</dbReference>
<accession>A0AAN7TPI2</accession>
<feature type="compositionally biased region" description="Low complexity" evidence="1">
    <location>
        <begin position="19"/>
        <end position="34"/>
    </location>
</feature>
<dbReference type="PANTHER" id="PTHR38700:SF1">
    <property type="entry name" value="PH DOMAIN-CONTAINING PROTEIN"/>
    <property type="match status" value="1"/>
</dbReference>
<dbReference type="Gene3D" id="2.30.29.30">
    <property type="entry name" value="Pleckstrin-homology domain (PH domain)/Phosphotyrosine-binding domain (PTB)"/>
    <property type="match status" value="1"/>
</dbReference>
<dbReference type="AlphaFoldDB" id="A0AAN7TPI2"/>
<dbReference type="PANTHER" id="PTHR38700">
    <property type="entry name" value="YALI0E22418P"/>
    <property type="match status" value="1"/>
</dbReference>
<dbReference type="Pfam" id="PF00169">
    <property type="entry name" value="PH"/>
    <property type="match status" value="1"/>
</dbReference>
<dbReference type="SUPFAM" id="SSF50729">
    <property type="entry name" value="PH domain-like"/>
    <property type="match status" value="1"/>
</dbReference>
<name>A0AAN7TPI2_9PEZI</name>
<feature type="compositionally biased region" description="Basic and acidic residues" evidence="1">
    <location>
        <begin position="78"/>
        <end position="88"/>
    </location>
</feature>
<feature type="compositionally biased region" description="Low complexity" evidence="1">
    <location>
        <begin position="676"/>
        <end position="693"/>
    </location>
</feature>
<feature type="compositionally biased region" description="Low complexity" evidence="1">
    <location>
        <begin position="824"/>
        <end position="836"/>
    </location>
</feature>
<feature type="compositionally biased region" description="Basic residues" evidence="1">
    <location>
        <begin position="58"/>
        <end position="67"/>
    </location>
</feature>
<gene>
    <name evidence="3" type="ORF">LTR62_008467</name>
</gene>
<dbReference type="Proteomes" id="UP001310890">
    <property type="component" value="Unassembled WGS sequence"/>
</dbReference>
<evidence type="ECO:0000256" key="1">
    <source>
        <dbReference type="SAM" id="MobiDB-lite"/>
    </source>
</evidence>
<dbReference type="SUPFAM" id="SSF54236">
    <property type="entry name" value="Ubiquitin-like"/>
    <property type="match status" value="1"/>
</dbReference>
<proteinExistence type="predicted"/>
<feature type="compositionally biased region" description="Basic and acidic residues" evidence="1">
    <location>
        <begin position="714"/>
        <end position="727"/>
    </location>
</feature>
<dbReference type="InterPro" id="IPR011993">
    <property type="entry name" value="PH-like_dom_sf"/>
</dbReference>
<feature type="compositionally biased region" description="Polar residues" evidence="1">
    <location>
        <begin position="790"/>
        <end position="813"/>
    </location>
</feature>
<sequence length="878" mass="96372">MEEGSGQKVSRYRSQRRAQQQQQQQQQQQEQQQQVEDAPEVPPIPQDEAEIGDGLARSRLRYHRKQATYHGNIAVGNVKDESSRERPTRSSPPQRYRSKPATQQTDQQRDSPPARSGASDEERTHVDTDGYGAARPVSQGKPLRRDGGAEGCQQQRSPRGELFPPMQAEHVQPSATHLQLDGPPSSGKIRATKSTSQLPEYDSQSDSEGGGKGGCFGLFKRKRTEGSQRQEEKKQPAPAPLNRIEDVPKSAVNSGDRNVLVECGKSKTIFPVTIETTPIDVIKSAATVMAERINPRSAVLLEMFGSVGIQRPLRRYERLRDVMNSWDTDGQNSLLLVDPGTGTSEAELSVSGAPQHEPGEQSWLLSVSQRPGKWEKRLVTLHTSGQISMQKDPNKPQQAENVCHLSDFDIYTPNLERMKKKVKPPKKHCFAVKSQQKAIMFESTQNFVHFFCTNDARTADDFYTALQGWRSWYLVHVLGEGEQKKKEKGGEQVSSGSRKERGVERQEETGHQRGQDSVGSHYQLGSFRPMSMSAGQFDLPQDERDSLVKDQHPFPGGLTTPERKSSTRRKAQLPPPPLGANRPLGEDEPLANLGRRASVDKKRASMDQSRPQEFEQNGLLGRSYSQRQRDLVERDSQPRRQDGFTAGPSLLNGGLAEESGARHFQSIDGVPRRGKSSAAAAAKHAPHKTSSASDLQRNQSLRQPAGSNSTGDNDLSRSRSTREKARPLIDLTPQYREPPQHQQTTKGRGYKPDFLAPGDKLVDFSTSPEDPIGAPPATDWRSGPRDRSPALQQTAGTNLPPQTLLGQQSTANSGHKRTGSVKRPTTSSSSWSPATAIVDENGHGIPGLVVLASAQQGFTGEGLLAGVGNGGGGGGRQR</sequence>
<feature type="region of interest" description="Disordered" evidence="1">
    <location>
        <begin position="483"/>
        <end position="841"/>
    </location>
</feature>
<protein>
    <recommendedName>
        <fullName evidence="2">PH domain-containing protein</fullName>
    </recommendedName>
</protein>
<feature type="compositionally biased region" description="Polar residues" evidence="1">
    <location>
        <begin position="192"/>
        <end position="207"/>
    </location>
</feature>
<feature type="compositionally biased region" description="Basic and acidic residues" evidence="1">
    <location>
        <begin position="118"/>
        <end position="128"/>
    </location>
</feature>
<evidence type="ECO:0000313" key="4">
    <source>
        <dbReference type="Proteomes" id="UP001310890"/>
    </source>
</evidence>
<reference evidence="3" key="1">
    <citation type="submission" date="2023-08" db="EMBL/GenBank/DDBJ databases">
        <title>Black Yeasts Isolated from many extreme environments.</title>
        <authorList>
            <person name="Coleine C."/>
            <person name="Stajich J.E."/>
            <person name="Selbmann L."/>
        </authorList>
    </citation>
    <scope>NUCLEOTIDE SEQUENCE</scope>
    <source>
        <strain evidence="3">CCFEE 5401</strain>
    </source>
</reference>